<dbReference type="InterPro" id="IPR046918">
    <property type="entry name" value="ABC-3C_CTD2"/>
</dbReference>
<keyword evidence="3" id="KW-1185">Reference proteome</keyword>
<dbReference type="Pfam" id="PF20278">
    <property type="entry name" value="CTD2"/>
    <property type="match status" value="1"/>
</dbReference>
<dbReference type="SUPFAM" id="SSF51905">
    <property type="entry name" value="FAD/NAD(P)-binding domain"/>
    <property type="match status" value="1"/>
</dbReference>
<accession>A0A6L6PY67</accession>
<dbReference type="InterPro" id="IPR036188">
    <property type="entry name" value="FAD/NAD-bd_sf"/>
</dbReference>
<evidence type="ECO:0000259" key="1">
    <source>
        <dbReference type="Pfam" id="PF20278"/>
    </source>
</evidence>
<dbReference type="EMBL" id="WNLA01000004">
    <property type="protein sequence ID" value="MTW02119.1"/>
    <property type="molecule type" value="Genomic_DNA"/>
</dbReference>
<dbReference type="Gene3D" id="3.50.50.60">
    <property type="entry name" value="FAD/NAD(P)-binding domain"/>
    <property type="match status" value="1"/>
</dbReference>
<dbReference type="Proteomes" id="UP000484015">
    <property type="component" value="Unassembled WGS sequence"/>
</dbReference>
<dbReference type="RefSeq" id="WP_155438525.1">
    <property type="nucleotide sequence ID" value="NZ_WNLA01000004.1"/>
</dbReference>
<sequence>MNSEDIVRGAAVSDYPKFYVLGCFDKRITFYSQQVRALSLVHALHKLGYLNSAASIAIIGAGAAGLTTAAALMLATTARIVIFEKSEVLLPLQSATSRRKLDPHIYDWPGFDTPDKAANLPILDWEAGPAQEVRFDVITEFEHICLRKGQFLEKRLGHQVKSIERIGNSYKVIFDFLGNPGDALPSENRSDQFDMIFLAVGFGLEPEESIEGIRDKSYWSDAGVPTAEFAARSAPRFFVSGNGDGGLIDLVAAASADFDHGGMIRLITEHPGTKELGNILQRIDNNARLALAKGTSVNLYQEYERQVSPLIEQNGMLARVAGNLRRGVQLVFQTQQEEIFSIYTAVLNRLAVFVTIKACEISKTGSFRHIWCGSVSKLPTVVPGTILLDCQTVQIEVDEVIIRRGPMRDSVRKPFINIISKYEEEHDYWLRLHGDAILVPRLSSEARSFFWDLARTAEIPLSRRLLRQVAANLPVTFKLRANGQNVHWSGALGSKDIQALWDTERPYKIILHDDPDALGEVANAILRVACHSRNVTLYADPVHWRGFVRQIVMESLHAKGISVPPICADFPGGGTEDAREISKVRLAKELHAGLDAWMLRRIHAHLEEYFRSGSDPGRAIGLDIAQDLRQQMATIWSDWYVEFTDTAEVLKHFLCLMMCAADDDGAAQVLVGPEKLPQIIRGTVVSLAIASAWTATEPKNERPGNLRRDLGENAVWAGHSCAADLINGKSILLQAGTFMWQTDFVILAVEGTVEITRSAETAFAQANVDQPSFSEPFGCEPLVLSISVAFSRAVEAGTAALIGMLGEVEARRFDRLNNAIERGNPA</sequence>
<reference evidence="2 3" key="1">
    <citation type="submission" date="2019-11" db="EMBL/GenBank/DDBJ databases">
        <title>Type strains purchased from KCTC, JCM and DSMZ.</title>
        <authorList>
            <person name="Lu H."/>
        </authorList>
    </citation>
    <scope>NUCLEOTIDE SEQUENCE [LARGE SCALE GENOMIC DNA]</scope>
    <source>
        <strain evidence="2 3">KCTC 42409</strain>
    </source>
</reference>
<name>A0A6L6PY67_9BURK</name>
<proteinExistence type="predicted"/>
<gene>
    <name evidence="2" type="ORF">GM668_08440</name>
</gene>
<dbReference type="AlphaFoldDB" id="A0A6L6PY67"/>
<evidence type="ECO:0000313" key="2">
    <source>
        <dbReference type="EMBL" id="MTW02119.1"/>
    </source>
</evidence>
<dbReference type="OrthoDB" id="9147056at2"/>
<evidence type="ECO:0000313" key="3">
    <source>
        <dbReference type="Proteomes" id="UP000484015"/>
    </source>
</evidence>
<feature type="domain" description="ABC-three component systems C-terminal" evidence="1">
    <location>
        <begin position="484"/>
        <end position="801"/>
    </location>
</feature>
<organism evidence="2 3">
    <name type="scientific">Pseudoduganella ginsengisoli</name>
    <dbReference type="NCBI Taxonomy" id="1462440"/>
    <lineage>
        <taxon>Bacteria</taxon>
        <taxon>Pseudomonadati</taxon>
        <taxon>Pseudomonadota</taxon>
        <taxon>Betaproteobacteria</taxon>
        <taxon>Burkholderiales</taxon>
        <taxon>Oxalobacteraceae</taxon>
        <taxon>Telluria group</taxon>
        <taxon>Pseudoduganella</taxon>
    </lineage>
</organism>
<protein>
    <recommendedName>
        <fullName evidence="1">ABC-three component systems C-terminal domain-containing protein</fullName>
    </recommendedName>
</protein>
<comment type="caution">
    <text evidence="2">The sequence shown here is derived from an EMBL/GenBank/DDBJ whole genome shotgun (WGS) entry which is preliminary data.</text>
</comment>